<dbReference type="AlphaFoldDB" id="A0A7M1LER5"/>
<evidence type="ECO:0000256" key="5">
    <source>
        <dbReference type="ARBA" id="ARBA00022617"/>
    </source>
</evidence>
<keyword evidence="16" id="KW-1185">Reference proteome</keyword>
<dbReference type="Proteomes" id="UP000594749">
    <property type="component" value="Chromosome"/>
</dbReference>
<dbReference type="PIRSF" id="PIRSF006105">
    <property type="entry name" value="NapB"/>
    <property type="match status" value="1"/>
</dbReference>
<feature type="binding site" description="axial binding residue" evidence="13">
    <location>
        <position position="108"/>
    </location>
    <ligand>
        <name>heme c</name>
        <dbReference type="ChEBI" id="CHEBI:61717"/>
        <label>2</label>
    </ligand>
    <ligandPart>
        <name>Fe</name>
        <dbReference type="ChEBI" id="CHEBI:18248"/>
    </ligandPart>
</feature>
<keyword evidence="7 14" id="KW-0732">Signal</keyword>
<evidence type="ECO:0000256" key="2">
    <source>
        <dbReference type="ARBA" id="ARBA00007368"/>
    </source>
</evidence>
<evidence type="ECO:0000256" key="10">
    <source>
        <dbReference type="ARBA" id="ARBA00023004"/>
    </source>
</evidence>
<name>A0A7M1LER5_9BACT</name>
<dbReference type="Pfam" id="PF03892">
    <property type="entry name" value="NapB"/>
    <property type="match status" value="1"/>
</dbReference>
<feature type="binding site" description="covalent" evidence="12">
    <location>
        <position position="90"/>
    </location>
    <ligand>
        <name>heme c</name>
        <dbReference type="ChEBI" id="CHEBI:61717"/>
        <label>1</label>
    </ligand>
</feature>
<dbReference type="GO" id="GO:0046872">
    <property type="term" value="F:metal ion binding"/>
    <property type="evidence" value="ECO:0007669"/>
    <property type="project" value="UniProtKB-KW"/>
</dbReference>
<keyword evidence="5 12" id="KW-0349">Heme</keyword>
<feature type="chain" id="PRO_5029757470" description="Periplasmic nitrate reductase, electron transfer subunit" evidence="14">
    <location>
        <begin position="20"/>
        <end position="171"/>
    </location>
</feature>
<feature type="binding site" description="axial binding residue" evidence="13">
    <location>
        <position position="133"/>
    </location>
    <ligand>
        <name>heme c</name>
        <dbReference type="ChEBI" id="CHEBI:61717"/>
        <label>2</label>
    </ligand>
    <ligandPart>
        <name>Fe</name>
        <dbReference type="ChEBI" id="CHEBI:18248"/>
    </ligandPart>
</feature>
<evidence type="ECO:0000256" key="3">
    <source>
        <dbReference type="ARBA" id="ARBA00013773"/>
    </source>
</evidence>
<evidence type="ECO:0000256" key="8">
    <source>
        <dbReference type="ARBA" id="ARBA00022764"/>
    </source>
</evidence>
<feature type="binding site" description="axial binding residue" evidence="13">
    <location>
        <position position="91"/>
    </location>
    <ligand>
        <name>heme c</name>
        <dbReference type="ChEBI" id="CHEBI:61717"/>
        <label>1</label>
    </ligand>
    <ligandPart>
        <name>Fe</name>
        <dbReference type="ChEBI" id="CHEBI:18248"/>
    </ligandPart>
</feature>
<evidence type="ECO:0000256" key="7">
    <source>
        <dbReference type="ARBA" id="ARBA00022729"/>
    </source>
</evidence>
<comment type="PTM">
    <text evidence="12">Binds 2 heme C groups per subunit.</text>
</comment>
<keyword evidence="9" id="KW-0249">Electron transport</keyword>
<evidence type="ECO:0000256" key="11">
    <source>
        <dbReference type="ARBA" id="ARBA00031832"/>
    </source>
</evidence>
<gene>
    <name evidence="15" type="ORF">IMC76_06930</name>
</gene>
<evidence type="ECO:0000313" key="15">
    <source>
        <dbReference type="EMBL" id="QOQ86940.1"/>
    </source>
</evidence>
<feature type="binding site" description="covalent" evidence="12">
    <location>
        <position position="87"/>
    </location>
    <ligand>
        <name>heme c</name>
        <dbReference type="ChEBI" id="CHEBI:61717"/>
        <label>1</label>
    </ligand>
</feature>
<keyword evidence="10 13" id="KW-0408">Iron</keyword>
<dbReference type="PANTHER" id="PTHR38604">
    <property type="entry name" value="PERIPLASMIC NITRATE REDUCTASE, ELECTRON TRANSFER SUBUNIT"/>
    <property type="match status" value="1"/>
</dbReference>
<keyword evidence="6 13" id="KW-0479">Metal-binding</keyword>
<evidence type="ECO:0000256" key="14">
    <source>
        <dbReference type="SAM" id="SignalP"/>
    </source>
</evidence>
<comment type="subcellular location">
    <subcellularLocation>
        <location evidence="1">Periplasm</location>
    </subcellularLocation>
</comment>
<dbReference type="SUPFAM" id="SSF48695">
    <property type="entry name" value="Multiheme cytochromes"/>
    <property type="match status" value="1"/>
</dbReference>
<dbReference type="OrthoDB" id="13290at2"/>
<keyword evidence="4" id="KW-0813">Transport</keyword>
<evidence type="ECO:0000256" key="13">
    <source>
        <dbReference type="PIRSR" id="PIRSR006105-2"/>
    </source>
</evidence>
<sequence length="171" mass="18782">MKFIKSLAMLSTLLSFAVAGTFVDDSEIGLRKISVKDENSVTLRDVNYSAQPAGLSTRFDRAFENAPPMIPHDLDGLLPITTELNMCTTCHLPEFANDVGSTPVPKSHLVDLRSGEDNEGVLDGSRYNCVQCHTPQAKVNIAIQNNFKPEFFYKDGNSSSNLMDILNEGVK</sequence>
<keyword evidence="8" id="KW-0574">Periplasm</keyword>
<evidence type="ECO:0000256" key="12">
    <source>
        <dbReference type="PIRSR" id="PIRSR006105-1"/>
    </source>
</evidence>
<dbReference type="InterPro" id="IPR036280">
    <property type="entry name" value="Multihaem_cyt_sf"/>
</dbReference>
<evidence type="ECO:0000313" key="16">
    <source>
        <dbReference type="Proteomes" id="UP000594749"/>
    </source>
</evidence>
<comment type="similarity">
    <text evidence="2">Belongs to the NapB family.</text>
</comment>
<feature type="binding site" description="covalent" evidence="12">
    <location>
        <position position="132"/>
    </location>
    <ligand>
        <name>heme c</name>
        <dbReference type="ChEBI" id="CHEBI:61717"/>
        <label>2</label>
    </ligand>
</feature>
<evidence type="ECO:0000256" key="1">
    <source>
        <dbReference type="ARBA" id="ARBA00004418"/>
    </source>
</evidence>
<evidence type="ECO:0000256" key="6">
    <source>
        <dbReference type="ARBA" id="ARBA00022723"/>
    </source>
</evidence>
<dbReference type="GO" id="GO:0042597">
    <property type="term" value="C:periplasmic space"/>
    <property type="evidence" value="ECO:0007669"/>
    <property type="project" value="UniProtKB-SubCell"/>
</dbReference>
<dbReference type="PANTHER" id="PTHR38604:SF1">
    <property type="entry name" value="PERIPLASMIC NITRATE REDUCTASE, ELECTRON TRANSFER SUBUNIT"/>
    <property type="match status" value="1"/>
</dbReference>
<feature type="binding site" description="axial binding residue" evidence="13">
    <location>
        <position position="72"/>
    </location>
    <ligand>
        <name>heme c</name>
        <dbReference type="ChEBI" id="CHEBI:61717"/>
        <label>1</label>
    </ligand>
    <ligandPart>
        <name>Fe</name>
        <dbReference type="ChEBI" id="CHEBI:18248"/>
    </ligandPart>
</feature>
<dbReference type="GO" id="GO:0009061">
    <property type="term" value="P:anaerobic respiration"/>
    <property type="evidence" value="ECO:0007669"/>
    <property type="project" value="InterPro"/>
</dbReference>
<dbReference type="RefSeq" id="WP_025803295.1">
    <property type="nucleotide sequence ID" value="NZ_CP053842.1"/>
</dbReference>
<feature type="binding site" description="covalent" evidence="12">
    <location>
        <position position="129"/>
    </location>
    <ligand>
        <name>heme c</name>
        <dbReference type="ChEBI" id="CHEBI:61717"/>
        <label>2</label>
    </ligand>
</feature>
<reference evidence="15 16" key="1">
    <citation type="submission" date="2020-10" db="EMBL/GenBank/DDBJ databases">
        <title>Campylobacter and Helicobacter PacBio genomes.</title>
        <authorList>
            <person name="Lane C."/>
        </authorList>
    </citation>
    <scope>NUCLEOTIDE SEQUENCE [LARGE SCALE GENOMIC DNA]</scope>
    <source>
        <strain evidence="15 16">2016D-0077</strain>
    </source>
</reference>
<accession>A0A7M1LER5</accession>
<dbReference type="EMBL" id="CP063078">
    <property type="protein sequence ID" value="QOQ86940.1"/>
    <property type="molecule type" value="Genomic_DNA"/>
</dbReference>
<organism evidence="15 16">
    <name type="scientific">Campylobacter corcagiensis</name>
    <dbReference type="NCBI Taxonomy" id="1448857"/>
    <lineage>
        <taxon>Bacteria</taxon>
        <taxon>Pseudomonadati</taxon>
        <taxon>Campylobacterota</taxon>
        <taxon>Epsilonproteobacteria</taxon>
        <taxon>Campylobacterales</taxon>
        <taxon>Campylobacteraceae</taxon>
        <taxon>Campylobacter</taxon>
    </lineage>
</organism>
<proteinExistence type="inferred from homology"/>
<dbReference type="Gene3D" id="1.10.1130.10">
    <property type="entry name" value="Flavocytochrome C3, Chain A"/>
    <property type="match status" value="1"/>
</dbReference>
<evidence type="ECO:0000256" key="4">
    <source>
        <dbReference type="ARBA" id="ARBA00022448"/>
    </source>
</evidence>
<protein>
    <recommendedName>
        <fullName evidence="3">Periplasmic nitrate reductase, electron transfer subunit</fullName>
    </recommendedName>
    <alternativeName>
        <fullName evidence="11">Diheme cytochrome c NapB</fullName>
    </alternativeName>
</protein>
<dbReference type="InterPro" id="IPR005591">
    <property type="entry name" value="NapB"/>
</dbReference>
<evidence type="ECO:0000256" key="9">
    <source>
        <dbReference type="ARBA" id="ARBA00022982"/>
    </source>
</evidence>
<feature type="signal peptide" evidence="14">
    <location>
        <begin position="1"/>
        <end position="19"/>
    </location>
</feature>